<gene>
    <name evidence="4" type="ORF">MTBBW1_1370004</name>
</gene>
<dbReference type="InterPro" id="IPR044060">
    <property type="entry name" value="Bacterial_rp_domain"/>
</dbReference>
<dbReference type="NCBIfam" id="TIGR02601">
    <property type="entry name" value="autotrns_rpt"/>
    <property type="match status" value="2"/>
</dbReference>
<dbReference type="Gene3D" id="2.60.40.10">
    <property type="entry name" value="Immunoglobulins"/>
    <property type="match status" value="2"/>
</dbReference>
<keyword evidence="1" id="KW-0732">Signal</keyword>
<dbReference type="SUPFAM" id="SSF49373">
    <property type="entry name" value="Invasin/intimin cell-adhesion fragments"/>
    <property type="match status" value="2"/>
</dbReference>
<name>A0A1W1H7M4_9BACT</name>
<reference evidence="4 5" key="1">
    <citation type="submission" date="2017-03" db="EMBL/GenBank/DDBJ databases">
        <authorList>
            <person name="Afonso C.L."/>
            <person name="Miller P.J."/>
            <person name="Scott M.A."/>
            <person name="Spackman E."/>
            <person name="Goraichik I."/>
            <person name="Dimitrov K.M."/>
            <person name="Suarez D.L."/>
            <person name="Swayne D.E."/>
        </authorList>
    </citation>
    <scope>NUCLEOTIDE SEQUENCE [LARGE SCALE GENOMIC DNA]</scope>
    <source>
        <strain evidence="4">PRJEB14757</strain>
    </source>
</reference>
<dbReference type="RefSeq" id="WP_186441377.1">
    <property type="nucleotide sequence ID" value="NZ_LT828549.1"/>
</dbReference>
<dbReference type="Pfam" id="PF13753">
    <property type="entry name" value="SWM_repeat"/>
    <property type="match status" value="1"/>
</dbReference>
<dbReference type="NCBIfam" id="NF012200">
    <property type="entry name" value="choice_anch_D"/>
    <property type="match status" value="1"/>
</dbReference>
<dbReference type="InterPro" id="IPR008964">
    <property type="entry name" value="Invasin/intimin_cell_adhesion"/>
</dbReference>
<organism evidence="4 5">
    <name type="scientific">Desulfamplus magnetovallimortis</name>
    <dbReference type="NCBI Taxonomy" id="1246637"/>
    <lineage>
        <taxon>Bacteria</taxon>
        <taxon>Pseudomonadati</taxon>
        <taxon>Thermodesulfobacteriota</taxon>
        <taxon>Desulfobacteria</taxon>
        <taxon>Desulfobacterales</taxon>
        <taxon>Desulfobacteraceae</taxon>
        <taxon>Desulfamplus</taxon>
    </lineage>
</organism>
<dbReference type="SUPFAM" id="SSF50998">
    <property type="entry name" value="Quinoprotein alcohol dehydrogenase-like"/>
    <property type="match status" value="1"/>
</dbReference>
<keyword evidence="5" id="KW-1185">Reference proteome</keyword>
<evidence type="ECO:0000313" key="4">
    <source>
        <dbReference type="EMBL" id="SLM28453.1"/>
    </source>
</evidence>
<proteinExistence type="predicted"/>
<dbReference type="Gene3D" id="2.60.40.1220">
    <property type="match status" value="1"/>
</dbReference>
<evidence type="ECO:0000313" key="5">
    <source>
        <dbReference type="Proteomes" id="UP000191931"/>
    </source>
</evidence>
<evidence type="ECO:0000256" key="2">
    <source>
        <dbReference type="SAM" id="MobiDB-lite"/>
    </source>
</evidence>
<dbReference type="SUPFAM" id="SSF49265">
    <property type="entry name" value="Fibronectin type III"/>
    <property type="match status" value="1"/>
</dbReference>
<feature type="compositionally biased region" description="Acidic residues" evidence="2">
    <location>
        <begin position="3053"/>
        <end position="3067"/>
    </location>
</feature>
<dbReference type="Proteomes" id="UP000191931">
    <property type="component" value="Unassembled WGS sequence"/>
</dbReference>
<dbReference type="Pfam" id="PF18998">
    <property type="entry name" value="Flg_new_2"/>
    <property type="match status" value="9"/>
</dbReference>
<evidence type="ECO:0000256" key="1">
    <source>
        <dbReference type="ARBA" id="ARBA00022729"/>
    </source>
</evidence>
<feature type="domain" description="Fibronectin type-III" evidence="3">
    <location>
        <begin position="1761"/>
        <end position="1863"/>
    </location>
</feature>
<dbReference type="NCBIfam" id="NF041518">
    <property type="entry name" value="choice_anch_Q"/>
    <property type="match status" value="1"/>
</dbReference>
<dbReference type="SMART" id="SM00060">
    <property type="entry name" value="FN3"/>
    <property type="match status" value="2"/>
</dbReference>
<accession>A0A1W1H7M4</accession>
<dbReference type="EMBL" id="FWEV01000043">
    <property type="protein sequence ID" value="SLM28453.1"/>
    <property type="molecule type" value="Genomic_DNA"/>
</dbReference>
<protein>
    <recommendedName>
        <fullName evidence="3">Fibronectin type-III domain-containing protein</fullName>
    </recommendedName>
</protein>
<feature type="compositionally biased region" description="Pro residues" evidence="2">
    <location>
        <begin position="3028"/>
        <end position="3052"/>
    </location>
</feature>
<feature type="region of interest" description="Disordered" evidence="2">
    <location>
        <begin position="2246"/>
        <end position="2275"/>
    </location>
</feature>
<dbReference type="STRING" id="1246637.MTBBW1_1370004"/>
<dbReference type="InterPro" id="IPR036116">
    <property type="entry name" value="FN3_sf"/>
</dbReference>
<dbReference type="InterPro" id="IPR011050">
    <property type="entry name" value="Pectin_lyase_fold/virulence"/>
</dbReference>
<dbReference type="Pfam" id="PF12951">
    <property type="entry name" value="PATR"/>
    <property type="match status" value="4"/>
</dbReference>
<sequence>MRYVNVLVLSLFFVFTVSVSNLLAYEASMVEDINPNTNVGQIPSVMAVLNNVLYFAANDGSNGVELWKYDGTNLPTRVTDINSGAASSSPGSLTIFNNELYFSANNGINGSELWKYNYADDTASLVADIYSGTTGSSPVGSTRGGMAVFNNELYFSAIDSISGKELFKYDGSNPPELVADITIGHSFPDQMTVFNNALYFRATDSSGFSGNGYELWKYDGNNAPTMIADINSSISDGYPDYLAVFNNVLYFQANNGINGFELWKYDGTNAPTMVADIYSGFSGSDPKWMIVFNNELYFSADDGNGNGNELWKYDGINSPTMVADINTNSGQGSNPSYLTIFNNELYFSATDGNNGNELWKYDGTNPPTMAADINFSSGASSPVFLTLFNNGLYFWAIKSTAVGYELWQYIQGNAAPTIGDITTTTTIDDNTTITPFSSVTISDAENDNVSVTVTLDTQANGVLSSLGSFTDNNDGSYTLASTDAATAQSAIRQLVFNPSDNSVAPGSTETTTFTIAVNDGTTTTTDNTTTVTSTSVNDTPTDLALSNASITVYDSADAEVGTLSSTDPDTGDTHTYTLVAGDGDTDNDSFNISGSSLRANDPSQLTAGTYSVRIRTTDANSGTYEEALSITVSDALVVTTNADSGVDATTGGSYSEELADGNGLSLREAVALATDDGGGKTISFGAALNFGTISLGTSLTLPANTTLETGAAGIIVINNNGNQANSLSSGENVTFNCGGADDIFRFGPINFSGTGTWTKTGAGTLELLNNNTNFGGYTGELVIDQGTIKLGDNNKLPTNLNLIVNADGTFDLNDKNQKVASLSGTGTITSSSSSSWPTLTVNVASGNQQSFAGVISGSKVSFIKDGGGTFQITGSESNTFGAEINVYDGVLELNKTSGAFVQGTGRIIVGNGDGEAESAVVKWLANDQLPSVVKIGPYVDGLLDLNGFNQTFSGGMNEFSGGEIRTGTGTLTFSSASLRQNTTTSVNINGNLSLTGTNQVYVSGGDLSIDAAISGSGGLSLSAGDYTLTLNGAASYSGTTYVNSGTLSIAGDNNLGSGTLNLSGGTLAVTGSSGTIDNTVTLTNSSTINATNDLTLSGVVSGTGNLITGGTGTVTISGTNTYTGTTTFSGGTVIISSDSNLGSGQINLAAGTTLQVTGATTIDNGISLTGNATVHNSDAVTISGVIFGDFDFSKTGTGILTLSGVNSYSGATTISGGSVLVTGSLDGTSQVTVNSDATLGGNGSIFAESSTNTATLSSGTTLSPGDGPGKLIINGNLAVAGNVNIELSGTTVDTEYDQIDVYGTVDLTGSTLNLTLSDFTLSDGDNFIIINNDGTDAITGTFSGFAEGSIVTANGSNFEISYAGGTDNNDVVLTYLADMTPPVFQSTVTSTDGSKVILTYDGPLNDTTAEASAFEVTVNGNPNNVTVVTINGSTVELTLTSPVIYGQTVTVTYTDPTGGNDTNAVQDAAGNDADTLTSTNVTNTVLSETPIVTTQAVSTIGTTSATGNGNITDLGTSNPTAHGVCWSTSSNPTISGFKVDKGGTSSTGAFTASITGLSSGTTYHVRAYATNAAGTSYGEDVMFTTSSPPPPSKNNQTITFNSLAVKSYGDAPFTLTATASSGLPVTYANSNNSVATVNGSTVTITGIGTTTITASQGGNSTYNSAPDVSQTLTVNKADQTITFNALAAKNCGDSSYDLIATASSGLAVSYASSNTNVATISENTVTIVGAGSTTITASQSGSNNYNAATSVDQTLTVNSVNPSVTTAAISSVTETSAVSGGEVTSDGCDAITARGVCWSTSQNPTVDSNDGKTTESIGTGTGTFTSNITSLTPDTTYYVRAYATNSAGTAYGEERTFTTTGQPEIDIKGNGVSIIDGDTTPSADDHTDFGSVDINSSDTISRTFTIENSGTTDLNLTGTPIVNISGEHAGDFTVTTSPASVVATGDSTIFVITFDPLVDPSASGLRNANVTIQNDDEDENPYDFAIQGGANTIHIVTHTGDSGDGSLRQAVEDAIDGDTIDLSGIAGGGTITLTMGEIVIDNDLTITGLSSDPVVISGNNASRIFNIASGVQVSIFDVEFINGNGGGEHTGGGAILNNGSLTLNGVTLAGNSTLNGDGGAIHNGGSGTLVLVNCTLSGNSADSGVGGAIFNAGTLGMNCCTLYANAASSGGGVENSGSGTLHISNTIIAGSTGGGDLVNNGSLLTNSHNLIEDGSAMPHVWGDPMLDSLGYNGGVTRTHALLLGSPAIDAGDNGSSESKDQRGTSRPLDGDGDDNAISDIGSYELIYTPVETFTLTVTDGSGSGEYEAGEIVSISANSAPEDMIFDGWTGDIASIDNPELANTTLTMPDGDISISAGYVEKPIELFTLTVTDGSGSGEYEAGEIVSISANPAPEDMIFDGWTGDIASIDNPELANTTLTMPDGDISIAASYIEKPIELFTLTVTDGTGSGEYEAGEVVSISANPAPEDMIFNGWAGDISTISNAELANTTLTMPDGDISISASYVEKPLELFTLTVTDGTGSGEYEAGDVVSISANPAPEGMMFDGWTGQTGNIANAELASTTLTMPDFDVSIAASYKVIPVEKYPLSVHGGTGDGEYKAGRVISIAADPAPDGKIFDKWSGQTSNVENVNLSNTVITMPSSIVDITAVYKAEPAIKYTLDVESGTGDGEYKAGRIVNIAATPASEGMMFDKWIGQISGVANINIPNTTFTMPGNDAAVKATYKNAPLEDFVLEIEIQIQPQESQRMRKSTALSDLTLLSSLKGSTRMTTIQSGIIPPGHIVNLIAPEAPEGYIFDIWEGQTANVANVNLPETVLYMPDSDVVLVATYKPIEHDAALTVENGTGSGSYLPNTVVTLSADSPAEGMMFDKWMGQTANVKNVNLAETTIVMPETDVVIKAVYIEKPVELYPLTITGGSGGGDYPAGEMLEITAEAAQEGYSFDKWQGQIATVEDINSATTYVYMPPSEVIVIATYALNSVDPDPVDPDPVDPDPVDPDPVDPDPVDPDPVDPDPVDPDPVDPDPVDPDPVDPGPVIPNPVDPAPVDPGPVTPVEPDPDDSAEPDLDEQPEPQIDEFFSSMTELFCSPHALETDLPDTTITGNTLHIIEGIGAIDLVMEQAIKGNSTLTETIEYNGTLYRCRGNIETIINNLQEIAACTIATAHDNIMENRVPFSDAGAVKTEKVKAFIQNIEALIAPFVDEGYPLDSGLVDAVVNALDDALDSIYPSLAIGRGVDSSLHSGAVSTATLERAMAQSSSLIQDILDTAGVEITPCFNIIEITLLINKEHGRGFFESAEMASHLPYLAKMESIMLENSESAITDVMENALNFSIFGDTIEYPCEDDPLWESQSCVKVESANPGMAQISATGSSVMTSSVHLVPSSIPPGVHILPDGRTVMIWNSLAVTVTSMVPDPLDFAGFVGMDMAIPFEILNDGRWSAGNNETEFKISGMVAYEMVSYVARTGILSSVQERITPAATGRNIDFVLKGTNPASEDYAIQAIFDADMILNMPPAVYELDTLMLVLDTLKIPFTINRNKGVIVIEGGLKFKPDYIVEKLTDDESLFWQDNMDSSGTAWKVADYNGDGLMDIQIITGEGKQALFRLP</sequence>
<dbReference type="InterPro" id="IPR013783">
    <property type="entry name" value="Ig-like_fold"/>
</dbReference>
<dbReference type="InterPro" id="IPR011047">
    <property type="entry name" value="Quinoprotein_ADH-like_sf"/>
</dbReference>
<dbReference type="Gene3D" id="2.60.40.1080">
    <property type="match status" value="1"/>
</dbReference>
<feature type="region of interest" description="Disordered" evidence="2">
    <location>
        <begin position="2979"/>
        <end position="3067"/>
    </location>
</feature>
<dbReference type="InterPro" id="IPR059226">
    <property type="entry name" value="Choice_anch_Q_dom"/>
</dbReference>
<dbReference type="InterPro" id="IPR003961">
    <property type="entry name" value="FN3_dom"/>
</dbReference>
<dbReference type="SUPFAM" id="SSF51126">
    <property type="entry name" value="Pectin lyase-like"/>
    <property type="match status" value="3"/>
</dbReference>
<dbReference type="InterPro" id="IPR028059">
    <property type="entry name" value="SWM_rpt"/>
</dbReference>
<dbReference type="InterPro" id="IPR014755">
    <property type="entry name" value="Cu-Rt/internalin_Ig-like"/>
</dbReference>
<evidence type="ECO:0000259" key="3">
    <source>
        <dbReference type="PROSITE" id="PS50853"/>
    </source>
</evidence>
<feature type="compositionally biased region" description="Acidic residues" evidence="2">
    <location>
        <begin position="2981"/>
        <end position="3027"/>
    </location>
</feature>
<dbReference type="PROSITE" id="PS50853">
    <property type="entry name" value="FN3"/>
    <property type="match status" value="2"/>
</dbReference>
<feature type="domain" description="Fibronectin type-III" evidence="3">
    <location>
        <begin position="1490"/>
        <end position="1590"/>
    </location>
</feature>
<dbReference type="InterPro" id="IPR013425">
    <property type="entry name" value="Autotrns_rpt"/>
</dbReference>